<keyword evidence="2" id="KW-1185">Reference proteome</keyword>
<dbReference type="Proteomes" id="UP000694844">
    <property type="component" value="Chromosome 8"/>
</dbReference>
<dbReference type="GeneID" id="111106995"/>
<gene>
    <name evidence="3" type="primary">LOC111106995</name>
</gene>
<dbReference type="AlphaFoldDB" id="A0A8B8B2J3"/>
<feature type="region of interest" description="Disordered" evidence="1">
    <location>
        <begin position="1"/>
        <end position="170"/>
    </location>
</feature>
<sequence>MRGCRPPSSSMSPWGQTCAPQLRVGSPGPCYKQTGRGPVGKAPSQAISKPTGEEPSGSPSNQGDSSGPQEGLVAIQTGPPQDNQEDHGSPNEGVEPVGSTPDGKGLESPDTVSIQWADTEVSSMDIGSLHLDEEGFRGGSPQKTKTRRTRPAHLPACGSTFPSGPKARFR</sequence>
<reference evidence="3" key="1">
    <citation type="submission" date="2025-08" db="UniProtKB">
        <authorList>
            <consortium name="RefSeq"/>
        </authorList>
    </citation>
    <scope>IDENTIFICATION</scope>
    <source>
        <tissue evidence="3">Whole sample</tissue>
    </source>
</reference>
<feature type="compositionally biased region" description="Polar residues" evidence="1">
    <location>
        <begin position="7"/>
        <end position="19"/>
    </location>
</feature>
<evidence type="ECO:0000313" key="2">
    <source>
        <dbReference type="Proteomes" id="UP000694844"/>
    </source>
</evidence>
<dbReference type="RefSeq" id="XP_022297630.1">
    <property type="nucleotide sequence ID" value="XM_022441922.1"/>
</dbReference>
<evidence type="ECO:0000256" key="1">
    <source>
        <dbReference type="SAM" id="MobiDB-lite"/>
    </source>
</evidence>
<feature type="compositionally biased region" description="Polar residues" evidence="1">
    <location>
        <begin position="57"/>
        <end position="68"/>
    </location>
</feature>
<proteinExistence type="predicted"/>
<name>A0A8B8B2J3_CRAVI</name>
<feature type="compositionally biased region" description="Polar residues" evidence="1">
    <location>
        <begin position="110"/>
        <end position="122"/>
    </location>
</feature>
<protein>
    <submittedName>
        <fullName evidence="3">Filensin-like</fullName>
    </submittedName>
</protein>
<organism evidence="2 3">
    <name type="scientific">Crassostrea virginica</name>
    <name type="common">Eastern oyster</name>
    <dbReference type="NCBI Taxonomy" id="6565"/>
    <lineage>
        <taxon>Eukaryota</taxon>
        <taxon>Metazoa</taxon>
        <taxon>Spiralia</taxon>
        <taxon>Lophotrochozoa</taxon>
        <taxon>Mollusca</taxon>
        <taxon>Bivalvia</taxon>
        <taxon>Autobranchia</taxon>
        <taxon>Pteriomorphia</taxon>
        <taxon>Ostreida</taxon>
        <taxon>Ostreoidea</taxon>
        <taxon>Ostreidae</taxon>
        <taxon>Crassostrea</taxon>
    </lineage>
</organism>
<evidence type="ECO:0000313" key="3">
    <source>
        <dbReference type="RefSeq" id="XP_022297630.1"/>
    </source>
</evidence>
<dbReference type="KEGG" id="cvn:111106995"/>
<accession>A0A8B8B2J3</accession>